<reference evidence="1 2" key="1">
    <citation type="submission" date="2019-11" db="EMBL/GenBank/DDBJ databases">
        <title>Whole genome shotgun sequencing (WGS) data from Adlercreutzia equolifaciens ResAG-91, Eggerthella lenta MRI-F36, MRI-F37, MRI-F40, ResAG-49, ResAG-88, ResAG-121, ResAG-145, and Gordonibacter sp. ResAG-5, ResAG-26, ResAG-43, ResAG-50, ResAG-59.</title>
        <authorList>
            <person name="Stoll D.A."/>
            <person name="Danylec N."/>
            <person name="Franz C.M.A.P."/>
            <person name="Huch M."/>
        </authorList>
    </citation>
    <scope>NUCLEOTIDE SEQUENCE [LARGE SCALE GENOMIC DNA]</scope>
    <source>
        <strain evidence="1 2">ResAG-91</strain>
    </source>
</reference>
<dbReference type="EMBL" id="WPOO01000006">
    <property type="protein sequence ID" value="MVN58684.1"/>
    <property type="molecule type" value="Genomic_DNA"/>
</dbReference>
<protein>
    <submittedName>
        <fullName evidence="1">Uncharacterized protein</fullName>
    </submittedName>
</protein>
<name>A0A7K1T4X9_9ACTN</name>
<organism evidence="1 2">
    <name type="scientific">Adlercreutzia rubneri</name>
    <dbReference type="NCBI Taxonomy" id="2916441"/>
    <lineage>
        <taxon>Bacteria</taxon>
        <taxon>Bacillati</taxon>
        <taxon>Actinomycetota</taxon>
        <taxon>Coriobacteriia</taxon>
        <taxon>Eggerthellales</taxon>
        <taxon>Eggerthellaceae</taxon>
        <taxon>Adlercreutzia</taxon>
    </lineage>
</organism>
<gene>
    <name evidence="1" type="ORF">GO707_05535</name>
</gene>
<dbReference type="Proteomes" id="UP000488839">
    <property type="component" value="Unassembled WGS sequence"/>
</dbReference>
<comment type="caution">
    <text evidence="1">The sequence shown here is derived from an EMBL/GenBank/DDBJ whole genome shotgun (WGS) entry which is preliminary data.</text>
</comment>
<sequence length="60" mass="6539">MEDSFGIAPGPVGTITIDHKTKGAKKLTQALKAWSRALADVESGKMTEAEYELWKASFRA</sequence>
<evidence type="ECO:0000313" key="2">
    <source>
        <dbReference type="Proteomes" id="UP000488839"/>
    </source>
</evidence>
<keyword evidence="2" id="KW-1185">Reference proteome</keyword>
<dbReference type="RefSeq" id="WP_114539421.1">
    <property type="nucleotide sequence ID" value="NZ_WPOO01000006.1"/>
</dbReference>
<evidence type="ECO:0000313" key="1">
    <source>
        <dbReference type="EMBL" id="MVN58684.1"/>
    </source>
</evidence>
<dbReference type="AlphaFoldDB" id="A0A7K1T4X9"/>
<accession>A0A7K1T4X9</accession>
<proteinExistence type="predicted"/>